<evidence type="ECO:0000313" key="2">
    <source>
        <dbReference type="Proteomes" id="UP000775872"/>
    </source>
</evidence>
<name>A0A9N9Z2A1_9HYPO</name>
<dbReference type="Proteomes" id="UP000775872">
    <property type="component" value="Unassembled WGS sequence"/>
</dbReference>
<proteinExistence type="predicted"/>
<dbReference type="EMBL" id="CABFOC020000031">
    <property type="protein sequence ID" value="CAH0047623.1"/>
    <property type="molecule type" value="Genomic_DNA"/>
</dbReference>
<sequence>MSSAQFSELKSLLQGLETEVTALNDMVPSSKKRPESTAASENCVQQVDAIINTQTEVSVHVEAIKNKLSVIIPDLGYLREAIPENAVSPDQCNDVRLWALVNEIFSPPSH</sequence>
<keyword evidence="2" id="KW-1185">Reference proteome</keyword>
<accession>A0A9N9Z2A1</accession>
<dbReference type="AlphaFoldDB" id="A0A9N9Z2A1"/>
<comment type="caution">
    <text evidence="1">The sequence shown here is derived from an EMBL/GenBank/DDBJ whole genome shotgun (WGS) entry which is preliminary data.</text>
</comment>
<reference evidence="2" key="1">
    <citation type="submission" date="2019-06" db="EMBL/GenBank/DDBJ databases">
        <authorList>
            <person name="Broberg M."/>
        </authorList>
    </citation>
    <scope>NUCLEOTIDE SEQUENCE [LARGE SCALE GENOMIC DNA]</scope>
</reference>
<gene>
    <name evidence="1" type="ORF">CSOL1703_00013638</name>
</gene>
<protein>
    <submittedName>
        <fullName evidence="1">Uncharacterized protein</fullName>
    </submittedName>
</protein>
<organism evidence="1 2">
    <name type="scientific">Clonostachys solani</name>
    <dbReference type="NCBI Taxonomy" id="160281"/>
    <lineage>
        <taxon>Eukaryota</taxon>
        <taxon>Fungi</taxon>
        <taxon>Dikarya</taxon>
        <taxon>Ascomycota</taxon>
        <taxon>Pezizomycotina</taxon>
        <taxon>Sordariomycetes</taxon>
        <taxon>Hypocreomycetidae</taxon>
        <taxon>Hypocreales</taxon>
        <taxon>Bionectriaceae</taxon>
        <taxon>Clonostachys</taxon>
    </lineage>
</organism>
<reference evidence="1 2" key="2">
    <citation type="submission" date="2021-10" db="EMBL/GenBank/DDBJ databases">
        <authorList>
            <person name="Piombo E."/>
        </authorList>
    </citation>
    <scope>NUCLEOTIDE SEQUENCE [LARGE SCALE GENOMIC DNA]</scope>
</reference>
<evidence type="ECO:0000313" key="1">
    <source>
        <dbReference type="EMBL" id="CAH0047623.1"/>
    </source>
</evidence>